<feature type="region of interest" description="Disordered" evidence="5">
    <location>
        <begin position="998"/>
        <end position="1060"/>
    </location>
</feature>
<feature type="domain" description="Homeobox" evidence="6">
    <location>
        <begin position="46"/>
        <end position="106"/>
    </location>
</feature>
<keyword evidence="3 4" id="KW-0371">Homeobox</keyword>
<dbReference type="GO" id="GO:0003677">
    <property type="term" value="F:DNA binding"/>
    <property type="evidence" value="ECO:0007669"/>
    <property type="project" value="UniProtKB-UniRule"/>
</dbReference>
<proteinExistence type="predicted"/>
<dbReference type="InterPro" id="IPR035441">
    <property type="entry name" value="TFIIS/LEDGF_dom_sf"/>
</dbReference>
<dbReference type="Gene3D" id="1.10.10.60">
    <property type="entry name" value="Homeodomain-like"/>
    <property type="match status" value="1"/>
</dbReference>
<evidence type="ECO:0000313" key="7">
    <source>
        <dbReference type="EMBL" id="ONK54929.1"/>
    </source>
</evidence>
<feature type="DNA-binding region" description="Homeobox" evidence="3">
    <location>
        <begin position="48"/>
        <end position="107"/>
    </location>
</feature>
<evidence type="ECO:0000313" key="8">
    <source>
        <dbReference type="Proteomes" id="UP000243459"/>
    </source>
</evidence>
<dbReference type="PANTHER" id="PTHR33400">
    <property type="entry name" value="ZINC FINGER CCCH DOMAIN-CONTAINING PROTEIN 6-RELATED"/>
    <property type="match status" value="1"/>
</dbReference>
<dbReference type="GO" id="GO:0005634">
    <property type="term" value="C:nucleus"/>
    <property type="evidence" value="ECO:0007669"/>
    <property type="project" value="UniProtKB-SubCell"/>
</dbReference>
<dbReference type="InterPro" id="IPR009057">
    <property type="entry name" value="Homeodomain-like_sf"/>
</dbReference>
<feature type="region of interest" description="Disordered" evidence="5">
    <location>
        <begin position="591"/>
        <end position="721"/>
    </location>
</feature>
<dbReference type="InterPro" id="IPR001356">
    <property type="entry name" value="HD"/>
</dbReference>
<keyword evidence="2 3" id="KW-0238">DNA-binding</keyword>
<keyword evidence="3 4" id="KW-0539">Nucleus</keyword>
<dbReference type="CDD" id="cd00086">
    <property type="entry name" value="homeodomain"/>
    <property type="match status" value="1"/>
</dbReference>
<gene>
    <name evidence="7" type="ORF">A4U43_UnF9620</name>
</gene>
<dbReference type="Proteomes" id="UP000243459">
    <property type="component" value="Unassembled WGS sequence"/>
</dbReference>
<feature type="region of interest" description="Disordered" evidence="5">
    <location>
        <begin position="463"/>
        <end position="487"/>
    </location>
</feature>
<dbReference type="EMBL" id="KV863951">
    <property type="protein sequence ID" value="ONK54929.1"/>
    <property type="molecule type" value="Genomic_DNA"/>
</dbReference>
<evidence type="ECO:0000256" key="1">
    <source>
        <dbReference type="ARBA" id="ARBA00004123"/>
    </source>
</evidence>
<evidence type="ECO:0000259" key="6">
    <source>
        <dbReference type="PROSITE" id="PS50071"/>
    </source>
</evidence>
<feature type="region of interest" description="Disordered" evidence="5">
    <location>
        <begin position="521"/>
        <end position="578"/>
    </location>
</feature>
<feature type="compositionally biased region" description="Basic and acidic residues" evidence="5">
    <location>
        <begin position="547"/>
        <end position="557"/>
    </location>
</feature>
<accession>A0A1R3L5N5</accession>
<dbReference type="OMA" id="PDNVCSI"/>
<feature type="region of interest" description="Disordered" evidence="5">
    <location>
        <begin position="736"/>
        <end position="765"/>
    </location>
</feature>
<dbReference type="Gramene" id="ONK54929">
    <property type="protein sequence ID" value="ONK54929"/>
    <property type="gene ID" value="A4U43_UnF9620"/>
</dbReference>
<dbReference type="SMART" id="SM00389">
    <property type="entry name" value="HOX"/>
    <property type="match status" value="1"/>
</dbReference>
<evidence type="ECO:0000256" key="3">
    <source>
        <dbReference type="PROSITE-ProRule" id="PRU00108"/>
    </source>
</evidence>
<protein>
    <recommendedName>
        <fullName evidence="6">Homeobox domain-containing protein</fullName>
    </recommendedName>
</protein>
<feature type="compositionally biased region" description="Basic and acidic residues" evidence="5">
    <location>
        <begin position="1017"/>
        <end position="1041"/>
    </location>
</feature>
<dbReference type="AlphaFoldDB" id="A0A1R3L5N5"/>
<dbReference type="PROSITE" id="PS50071">
    <property type="entry name" value="HOMEOBOX_2"/>
    <property type="match status" value="1"/>
</dbReference>
<name>A0A1R3L5N5_ASPOF</name>
<dbReference type="SUPFAM" id="SSF46689">
    <property type="entry name" value="Homeodomain-like"/>
    <property type="match status" value="1"/>
</dbReference>
<comment type="subcellular location">
    <subcellularLocation>
        <location evidence="1 3 4">Nucleus</location>
    </subcellularLocation>
</comment>
<keyword evidence="8" id="KW-1185">Reference proteome</keyword>
<sequence>MRLVHSQKELFHSQIDQLQRIVVAQCKLTGANPLSQEMAAGALSIKIGKRPRDLLNPKAVKYMQLLFSIKDTFGKKELREISALCGITVTQVRDYFSNQRSKVRKLVRLSHEKASECDEFKSTVDECSVSPKQLVPASKDIPASTSDLSVVGDYTHPPVSGNSTYVCTRSPAFPENAISNSSQLLGNPNNFTPICPQILREFENFTTMCTQAPGYPGNVSTVPSQVPGYSGNVNTVPLQVPGYSGNFTSLCEQVPGTLGNFTSVSAPVTRNSGNVNSVATPVFGYPGIVTSVRTFVPGSLLDVTPIQDAQPAPVKTDPKPVEGGPSCSSLEEATPGVDSDDKMFVEDIFNLMRKEQTFSGHVKLMEWVLKIDNPSVLSWFSTKGGISILATWLSDAALEEQTTVLLVLFKVLCHLPLQKAQPAQMSAILQTVNTLRFYRNSDISNRAKVLLSRWSKMFVRTQRNRNSLKNGQRKMNQKQRPNGIVDDVSWESKLDIPEDILALAQSAEDSRETEPKKALKLLTDSSDGSTRKHGLSVSATKNKERRKVQLVEPDNKAGRSGPATRAVPSNNSRPMSTDDIQKAKMRASFMQEKYGKSNSPPATETTPPKTEDHKAPSENKTPQLPQLRKNEVKKPPVLASKNSSHKSENIRNLTPQEQMLEKIKKNQIQWRMPPEVTLSSTWRVGAGENSKEVQGQTERNKRGKETFYQNPQQIPPNPKDPWDVEMDFDDSLTPEIPIDQVPDSDTMAVEDQPSTSAAPVTTGDVDPQTDAELLQVLLKNPDVVLALTKGEGKNFSDEQLVALLDMVKQAGTGSAGLLNGHAARVPEPEPEPVSLPSPTPPSDAARITAWRSEFPSHATTSFSQSQFVHSSPTIPTILPPTPSPVMPTAINQAPAMVTVNPHTNSLPTKQPSSLYKQPSLYTHPYQQQSRAPETMISSNHYPVNHPQLPIYSQPKTPAIYPGNTGTNSNYYADPNPNNYNVNSHSIYPPRRNEYAARGGLGSWSPEDSPAVVRNSSHGRDYYPEFDRSREWSRQRQWDSGHRNLYPGGGGRSWRDRDRGR</sequence>
<organism evidence="7 8">
    <name type="scientific">Asparagus officinalis</name>
    <name type="common">Garden asparagus</name>
    <dbReference type="NCBI Taxonomy" id="4686"/>
    <lineage>
        <taxon>Eukaryota</taxon>
        <taxon>Viridiplantae</taxon>
        <taxon>Streptophyta</taxon>
        <taxon>Embryophyta</taxon>
        <taxon>Tracheophyta</taxon>
        <taxon>Spermatophyta</taxon>
        <taxon>Magnoliopsida</taxon>
        <taxon>Liliopsida</taxon>
        <taxon>Asparagales</taxon>
        <taxon>Asparagaceae</taxon>
        <taxon>Asparagoideae</taxon>
        <taxon>Asparagus</taxon>
    </lineage>
</organism>
<dbReference type="Pfam" id="PF00046">
    <property type="entry name" value="Homeodomain"/>
    <property type="match status" value="1"/>
</dbReference>
<dbReference type="PANTHER" id="PTHR33400:SF6">
    <property type="entry name" value="HOMEOBOX PROTEIN LUMINIDEPENDENS"/>
    <property type="match status" value="1"/>
</dbReference>
<evidence type="ECO:0000256" key="4">
    <source>
        <dbReference type="RuleBase" id="RU000682"/>
    </source>
</evidence>
<feature type="region of interest" description="Disordered" evidence="5">
    <location>
        <begin position="307"/>
        <end position="335"/>
    </location>
</feature>
<dbReference type="SUPFAM" id="SSF47676">
    <property type="entry name" value="Conserved domain common to transcription factors TFIIS, elongin A, CRSP70"/>
    <property type="match status" value="1"/>
</dbReference>
<evidence type="ECO:0000256" key="5">
    <source>
        <dbReference type="SAM" id="MobiDB-lite"/>
    </source>
</evidence>
<reference evidence="8" key="1">
    <citation type="journal article" date="2017" name="Nat. Commun.">
        <title>The asparagus genome sheds light on the origin and evolution of a young Y chromosome.</title>
        <authorList>
            <person name="Harkess A."/>
            <person name="Zhou J."/>
            <person name="Xu C."/>
            <person name="Bowers J.E."/>
            <person name="Van der Hulst R."/>
            <person name="Ayyampalayam S."/>
            <person name="Mercati F."/>
            <person name="Riccardi P."/>
            <person name="McKain M.R."/>
            <person name="Kakrana A."/>
            <person name="Tang H."/>
            <person name="Ray J."/>
            <person name="Groenendijk J."/>
            <person name="Arikit S."/>
            <person name="Mathioni S.M."/>
            <person name="Nakano M."/>
            <person name="Shan H."/>
            <person name="Telgmann-Rauber A."/>
            <person name="Kanno A."/>
            <person name="Yue Z."/>
            <person name="Chen H."/>
            <person name="Li W."/>
            <person name="Chen Y."/>
            <person name="Xu X."/>
            <person name="Zhang Y."/>
            <person name="Luo S."/>
            <person name="Chen H."/>
            <person name="Gao J."/>
            <person name="Mao Z."/>
            <person name="Pires J.C."/>
            <person name="Luo M."/>
            <person name="Kudrna D."/>
            <person name="Wing R.A."/>
            <person name="Meyers B.C."/>
            <person name="Yi K."/>
            <person name="Kong H."/>
            <person name="Lavrijsen P."/>
            <person name="Sunseri F."/>
            <person name="Falavigna A."/>
            <person name="Ye Y."/>
            <person name="Leebens-Mack J.H."/>
            <person name="Chen G."/>
        </authorList>
    </citation>
    <scope>NUCLEOTIDE SEQUENCE [LARGE SCALE GENOMIC DNA]</scope>
    <source>
        <strain evidence="8">cv. DH0086</strain>
    </source>
</reference>
<evidence type="ECO:0000256" key="2">
    <source>
        <dbReference type="ARBA" id="ARBA00023125"/>
    </source>
</evidence>
<dbReference type="GO" id="GO:0010228">
    <property type="term" value="P:vegetative to reproductive phase transition of meristem"/>
    <property type="evidence" value="ECO:0007669"/>
    <property type="project" value="TreeGrafter"/>
</dbReference>